<organism evidence="1 2">
    <name type="scientific">Puia dinghuensis</name>
    <dbReference type="NCBI Taxonomy" id="1792502"/>
    <lineage>
        <taxon>Bacteria</taxon>
        <taxon>Pseudomonadati</taxon>
        <taxon>Bacteroidota</taxon>
        <taxon>Chitinophagia</taxon>
        <taxon>Chitinophagales</taxon>
        <taxon>Chitinophagaceae</taxon>
        <taxon>Puia</taxon>
    </lineage>
</organism>
<name>A0A8J2XS27_9BACT</name>
<reference evidence="1" key="1">
    <citation type="journal article" date="2014" name="Int. J. Syst. Evol. Microbiol.">
        <title>Complete genome sequence of Corynebacterium casei LMG S-19264T (=DSM 44701T), isolated from a smear-ripened cheese.</title>
        <authorList>
            <consortium name="US DOE Joint Genome Institute (JGI-PGF)"/>
            <person name="Walter F."/>
            <person name="Albersmeier A."/>
            <person name="Kalinowski J."/>
            <person name="Ruckert C."/>
        </authorList>
    </citation>
    <scope>NUCLEOTIDE SEQUENCE</scope>
    <source>
        <strain evidence="1">CGMCC 1.15448</strain>
    </source>
</reference>
<dbReference type="AlphaFoldDB" id="A0A8J2XS27"/>
<reference evidence="1" key="2">
    <citation type="submission" date="2020-09" db="EMBL/GenBank/DDBJ databases">
        <authorList>
            <person name="Sun Q."/>
            <person name="Zhou Y."/>
        </authorList>
    </citation>
    <scope>NUCLEOTIDE SEQUENCE</scope>
    <source>
        <strain evidence="1">CGMCC 1.15448</strain>
    </source>
</reference>
<evidence type="ECO:0008006" key="3">
    <source>
        <dbReference type="Google" id="ProtNLM"/>
    </source>
</evidence>
<gene>
    <name evidence="1" type="ORF">GCM10011511_10540</name>
</gene>
<sequence length="264" mass="30586">MMQFLYMLLIAILLLISTVTRAQTDTIRPGKGGLVTRTLRPGVRQYLLVYLDPEHNVRQLRFWYWVREIASGQRNGQSVFFITQRWYGSDTGVYREVYSVNDARDFSPVYHRELVHGKLNAYDWGKEGIRGADTVPDNARKGFSLAFTEPNLNWNLDIETFEMLPLAEGRSFLINFYDAGLDPPQYQRYTVKGSEKVTLQDGVQMDCWILSTEGKSPTGTEYTETYWISKKEHAFLKEEDHFNGMIRYKLLMPISTPDIRAGLQ</sequence>
<accession>A0A8J2XS27</accession>
<evidence type="ECO:0000313" key="2">
    <source>
        <dbReference type="Proteomes" id="UP000607559"/>
    </source>
</evidence>
<keyword evidence="2" id="KW-1185">Reference proteome</keyword>
<proteinExistence type="predicted"/>
<dbReference type="Pfam" id="PF11306">
    <property type="entry name" value="DUF3108"/>
    <property type="match status" value="1"/>
</dbReference>
<dbReference type="EMBL" id="BMJC01000001">
    <property type="protein sequence ID" value="GGA89196.1"/>
    <property type="molecule type" value="Genomic_DNA"/>
</dbReference>
<dbReference type="RefSeq" id="WP_188929258.1">
    <property type="nucleotide sequence ID" value="NZ_BMJC01000001.1"/>
</dbReference>
<evidence type="ECO:0000313" key="1">
    <source>
        <dbReference type="EMBL" id="GGA89196.1"/>
    </source>
</evidence>
<protein>
    <recommendedName>
        <fullName evidence="3">DUF3108 domain-containing protein</fullName>
    </recommendedName>
</protein>
<comment type="caution">
    <text evidence="1">The sequence shown here is derived from an EMBL/GenBank/DDBJ whole genome shotgun (WGS) entry which is preliminary data.</text>
</comment>
<dbReference type="InterPro" id="IPR021457">
    <property type="entry name" value="DUF3108"/>
</dbReference>
<dbReference type="Proteomes" id="UP000607559">
    <property type="component" value="Unassembled WGS sequence"/>
</dbReference>